<evidence type="ECO:0000256" key="1">
    <source>
        <dbReference type="ARBA" id="ARBA00022670"/>
    </source>
</evidence>
<dbReference type="InterPro" id="IPR001584">
    <property type="entry name" value="Integrase_cat-core"/>
</dbReference>
<dbReference type="GO" id="GO:0003676">
    <property type="term" value="F:nucleic acid binding"/>
    <property type="evidence" value="ECO:0007669"/>
    <property type="project" value="InterPro"/>
</dbReference>
<comment type="caution">
    <text evidence="6">The sequence shown here is derived from an EMBL/GenBank/DDBJ whole genome shotgun (WGS) entry which is preliminary data.</text>
</comment>
<keyword evidence="2" id="KW-0479">Metal-binding</keyword>
<dbReference type="InterPro" id="IPR054722">
    <property type="entry name" value="PolX-like_BBD"/>
</dbReference>
<dbReference type="InterPro" id="IPR057670">
    <property type="entry name" value="SH3_retrovirus"/>
</dbReference>
<evidence type="ECO:0000259" key="4">
    <source>
        <dbReference type="PROSITE" id="PS50158"/>
    </source>
</evidence>
<dbReference type="PROSITE" id="PS50994">
    <property type="entry name" value="INTEGRASE"/>
    <property type="match status" value="1"/>
</dbReference>
<dbReference type="InterPro" id="IPR036397">
    <property type="entry name" value="RNaseH_sf"/>
</dbReference>
<dbReference type="PROSITE" id="PS50158">
    <property type="entry name" value="ZF_CCHC"/>
    <property type="match status" value="1"/>
</dbReference>
<dbReference type="PANTHER" id="PTHR42648:SF25">
    <property type="entry name" value="RNA-DIRECTED DNA POLYMERASE"/>
    <property type="match status" value="1"/>
</dbReference>
<dbReference type="Gene3D" id="4.10.60.10">
    <property type="entry name" value="Zinc finger, CCHC-type"/>
    <property type="match status" value="1"/>
</dbReference>
<feature type="non-terminal residue" evidence="6">
    <location>
        <position position="642"/>
    </location>
</feature>
<evidence type="ECO:0000256" key="3">
    <source>
        <dbReference type="SAM" id="MobiDB-lite"/>
    </source>
</evidence>
<dbReference type="InterPro" id="IPR039537">
    <property type="entry name" value="Retrotran_Ty1/copia-like"/>
</dbReference>
<dbReference type="AlphaFoldDB" id="A0A699JBZ4"/>
<dbReference type="InterPro" id="IPR012337">
    <property type="entry name" value="RNaseH-like_sf"/>
</dbReference>
<accession>A0A699JBZ4</accession>
<dbReference type="Gene3D" id="3.30.420.10">
    <property type="entry name" value="Ribonuclease H-like superfamily/Ribonuclease H"/>
    <property type="match status" value="1"/>
</dbReference>
<dbReference type="GO" id="GO:0008270">
    <property type="term" value="F:zinc ion binding"/>
    <property type="evidence" value="ECO:0007669"/>
    <property type="project" value="UniProtKB-KW"/>
</dbReference>
<dbReference type="Pfam" id="PF14223">
    <property type="entry name" value="Retrotran_gag_2"/>
    <property type="match status" value="1"/>
</dbReference>
<dbReference type="SMART" id="SM00343">
    <property type="entry name" value="ZnF_C2HC"/>
    <property type="match status" value="1"/>
</dbReference>
<feature type="compositionally biased region" description="Basic residues" evidence="3">
    <location>
        <begin position="225"/>
        <end position="237"/>
    </location>
</feature>
<proteinExistence type="predicted"/>
<dbReference type="PANTHER" id="PTHR42648">
    <property type="entry name" value="TRANSPOSASE, PUTATIVE-RELATED"/>
    <property type="match status" value="1"/>
</dbReference>
<dbReference type="GO" id="GO:0008233">
    <property type="term" value="F:peptidase activity"/>
    <property type="evidence" value="ECO:0007669"/>
    <property type="project" value="UniProtKB-KW"/>
</dbReference>
<feature type="domain" description="CCHC-type" evidence="4">
    <location>
        <begin position="277"/>
        <end position="292"/>
    </location>
</feature>
<reference evidence="6" key="1">
    <citation type="journal article" date="2019" name="Sci. Rep.">
        <title>Draft genome of Tanacetum cinerariifolium, the natural source of mosquito coil.</title>
        <authorList>
            <person name="Yamashiro T."/>
            <person name="Shiraishi A."/>
            <person name="Satake H."/>
            <person name="Nakayama K."/>
        </authorList>
    </citation>
    <scope>NUCLEOTIDE SEQUENCE</scope>
</reference>
<feature type="region of interest" description="Disordered" evidence="3">
    <location>
        <begin position="1"/>
        <end position="21"/>
    </location>
</feature>
<evidence type="ECO:0000259" key="5">
    <source>
        <dbReference type="PROSITE" id="PS50994"/>
    </source>
</evidence>
<feature type="region of interest" description="Disordered" evidence="3">
    <location>
        <begin position="220"/>
        <end position="267"/>
    </location>
</feature>
<keyword evidence="2" id="KW-0863">Zinc-finger</keyword>
<feature type="compositionally biased region" description="Basic and acidic residues" evidence="3">
    <location>
        <begin position="241"/>
        <end position="267"/>
    </location>
</feature>
<dbReference type="SUPFAM" id="SSF53098">
    <property type="entry name" value="Ribonuclease H-like"/>
    <property type="match status" value="1"/>
</dbReference>
<dbReference type="SUPFAM" id="SSF57756">
    <property type="entry name" value="Retrovirus zinc finger-like domains"/>
    <property type="match status" value="1"/>
</dbReference>
<feature type="compositionally biased region" description="Basic and acidic residues" evidence="3">
    <location>
        <begin position="624"/>
        <end position="636"/>
    </location>
</feature>
<feature type="domain" description="Integrase catalytic" evidence="5">
    <location>
        <begin position="432"/>
        <end position="529"/>
    </location>
</feature>
<dbReference type="EMBL" id="BKCJ010390790">
    <property type="protein sequence ID" value="GFA23950.1"/>
    <property type="molecule type" value="Genomic_DNA"/>
</dbReference>
<feature type="region of interest" description="Disordered" evidence="3">
    <location>
        <begin position="605"/>
        <end position="642"/>
    </location>
</feature>
<sequence length="642" mass="74629">MTKDKNSGDSSKKELSTTNTPQFQCPLLKPSNYSLWAIRMQIILEANGLWEMIEPNDKTVEDNRKDKTAIAFLYQALPEEQLLQITKHKTAKEIWTALKTKHVGEERVQQARLQTLKSEFELLHMKEDETIDTFTAKLTTLANKAAGLGHTFDDSTLVRKLLNAVPDRYLQIVASIEQYSDLGEMSLEEAIGRLKAYEERIKFKKGKQVNDQEKLMFTRHDNRGKNFRGRGRGKYKFSHNNNHEKFREEKKNEDTSSKKDDKDNFRKSRADHSKLTCYQCNKIGHIAPNCQQRTKSRERSNLVEEELEPTLLMAMEYSGKTGRHFAESNALRGRFHVDQEVSLHEEDVGYKEMTKDSQWYLDNGASNHMTGIRDHFENLDEKVSGRVKFGDGSYIEIKGKGSIVIECDDGKQRIISHEFKKTIENELRTTLKMFRMDRRGEFNSSEFTQYCKENGIARQLTAPYSPQQNGVVERRNRTIMSTTRCMMKATKMPQDFWAEAVRHAIYILNSVPTKALEDITLYEAIKGKKPNLKDLRIFGCIAYAKVPSQHLTKLDDRSIRMVYLGNEHGSKAYRLFDPTTQRICVSRDVKFKEDEKWDWSKYLGENTNDEPEWTDFRIGNLEETNDHHDLENHPNEEDNDFP</sequence>
<evidence type="ECO:0000256" key="2">
    <source>
        <dbReference type="PROSITE-ProRule" id="PRU00047"/>
    </source>
</evidence>
<dbReference type="Pfam" id="PF22936">
    <property type="entry name" value="Pol_BBD"/>
    <property type="match status" value="1"/>
</dbReference>
<keyword evidence="1" id="KW-0645">Protease</keyword>
<dbReference type="GO" id="GO:0015074">
    <property type="term" value="P:DNA integration"/>
    <property type="evidence" value="ECO:0007669"/>
    <property type="project" value="InterPro"/>
</dbReference>
<organism evidence="6">
    <name type="scientific">Tanacetum cinerariifolium</name>
    <name type="common">Dalmatian daisy</name>
    <name type="synonym">Chrysanthemum cinerariifolium</name>
    <dbReference type="NCBI Taxonomy" id="118510"/>
    <lineage>
        <taxon>Eukaryota</taxon>
        <taxon>Viridiplantae</taxon>
        <taxon>Streptophyta</taxon>
        <taxon>Embryophyta</taxon>
        <taxon>Tracheophyta</taxon>
        <taxon>Spermatophyta</taxon>
        <taxon>Magnoliopsida</taxon>
        <taxon>eudicotyledons</taxon>
        <taxon>Gunneridae</taxon>
        <taxon>Pentapetalae</taxon>
        <taxon>asterids</taxon>
        <taxon>campanulids</taxon>
        <taxon>Asterales</taxon>
        <taxon>Asteraceae</taxon>
        <taxon>Asteroideae</taxon>
        <taxon>Anthemideae</taxon>
        <taxon>Anthemidinae</taxon>
        <taxon>Tanacetum</taxon>
    </lineage>
</organism>
<dbReference type="InterPro" id="IPR036875">
    <property type="entry name" value="Znf_CCHC_sf"/>
</dbReference>
<evidence type="ECO:0000313" key="6">
    <source>
        <dbReference type="EMBL" id="GFA23950.1"/>
    </source>
</evidence>
<name>A0A699JBZ4_TANCI</name>
<feature type="compositionally biased region" description="Basic and acidic residues" evidence="3">
    <location>
        <begin position="1"/>
        <end position="15"/>
    </location>
</feature>
<dbReference type="InterPro" id="IPR001878">
    <property type="entry name" value="Znf_CCHC"/>
</dbReference>
<gene>
    <name evidence="6" type="ORF">Tci_595922</name>
</gene>
<dbReference type="Pfam" id="PF25597">
    <property type="entry name" value="SH3_retrovirus"/>
    <property type="match status" value="1"/>
</dbReference>
<keyword evidence="1" id="KW-0378">Hydrolase</keyword>
<dbReference type="GO" id="GO:0006508">
    <property type="term" value="P:proteolysis"/>
    <property type="evidence" value="ECO:0007669"/>
    <property type="project" value="UniProtKB-KW"/>
</dbReference>
<keyword evidence="2" id="KW-0862">Zinc</keyword>
<protein>
    <submittedName>
        <fullName evidence="6">Zinc finger, CCHC-type</fullName>
    </submittedName>
</protein>